<reference evidence="3" key="1">
    <citation type="journal article" date="2005" name="Nature">
        <title>The map-based sequence of the rice genome.</title>
        <authorList>
            <consortium name="International rice genome sequencing project (IRGSP)"/>
            <person name="Matsumoto T."/>
            <person name="Wu J."/>
            <person name="Kanamori H."/>
            <person name="Katayose Y."/>
            <person name="Fujisawa M."/>
            <person name="Namiki N."/>
            <person name="Mizuno H."/>
            <person name="Yamamoto K."/>
            <person name="Antonio B.A."/>
            <person name="Baba T."/>
            <person name="Sakata K."/>
            <person name="Nagamura Y."/>
            <person name="Aoki H."/>
            <person name="Arikawa K."/>
            <person name="Arita K."/>
            <person name="Bito T."/>
            <person name="Chiden Y."/>
            <person name="Fujitsuka N."/>
            <person name="Fukunaka R."/>
            <person name="Hamada M."/>
            <person name="Harada C."/>
            <person name="Hayashi A."/>
            <person name="Hijishita S."/>
            <person name="Honda M."/>
            <person name="Hosokawa S."/>
            <person name="Ichikawa Y."/>
            <person name="Idonuma A."/>
            <person name="Iijima M."/>
            <person name="Ikeda M."/>
            <person name="Ikeno M."/>
            <person name="Ito K."/>
            <person name="Ito S."/>
            <person name="Ito T."/>
            <person name="Ito Y."/>
            <person name="Ito Y."/>
            <person name="Iwabuchi A."/>
            <person name="Kamiya K."/>
            <person name="Karasawa W."/>
            <person name="Kurita K."/>
            <person name="Katagiri S."/>
            <person name="Kikuta A."/>
            <person name="Kobayashi H."/>
            <person name="Kobayashi N."/>
            <person name="Machita K."/>
            <person name="Maehara T."/>
            <person name="Masukawa M."/>
            <person name="Mizubayashi T."/>
            <person name="Mukai Y."/>
            <person name="Nagasaki H."/>
            <person name="Nagata Y."/>
            <person name="Naito S."/>
            <person name="Nakashima M."/>
            <person name="Nakama Y."/>
            <person name="Nakamichi Y."/>
            <person name="Nakamura M."/>
            <person name="Meguro A."/>
            <person name="Negishi M."/>
            <person name="Ohta I."/>
            <person name="Ohta T."/>
            <person name="Okamoto M."/>
            <person name="Ono N."/>
            <person name="Saji S."/>
            <person name="Sakaguchi M."/>
            <person name="Sakai K."/>
            <person name="Shibata M."/>
            <person name="Shimokawa T."/>
            <person name="Song J."/>
            <person name="Takazaki Y."/>
            <person name="Terasawa K."/>
            <person name="Tsugane M."/>
            <person name="Tsuji K."/>
            <person name="Ueda S."/>
            <person name="Waki K."/>
            <person name="Yamagata H."/>
            <person name="Yamamoto M."/>
            <person name="Yamamoto S."/>
            <person name="Yamane H."/>
            <person name="Yoshiki S."/>
            <person name="Yoshihara R."/>
            <person name="Yukawa K."/>
            <person name="Zhong H."/>
            <person name="Yano M."/>
            <person name="Yuan Q."/>
            <person name="Ouyang S."/>
            <person name="Liu J."/>
            <person name="Jones K.M."/>
            <person name="Gansberger K."/>
            <person name="Moffat K."/>
            <person name="Hill J."/>
            <person name="Bera J."/>
            <person name="Fadrosh D."/>
            <person name="Jin S."/>
            <person name="Johri S."/>
            <person name="Kim M."/>
            <person name="Overton L."/>
            <person name="Reardon M."/>
            <person name="Tsitrin T."/>
            <person name="Vuong H."/>
            <person name="Weaver B."/>
            <person name="Ciecko A."/>
            <person name="Tallon L."/>
            <person name="Jackson J."/>
            <person name="Pai G."/>
            <person name="Aken S.V."/>
            <person name="Utterback T."/>
            <person name="Reidmuller S."/>
            <person name="Feldblyum T."/>
            <person name="Hsiao J."/>
            <person name="Zismann V."/>
            <person name="Iobst S."/>
            <person name="de Vazeille A.R."/>
            <person name="Buell C.R."/>
            <person name="Ying K."/>
            <person name="Li Y."/>
            <person name="Lu T."/>
            <person name="Huang Y."/>
            <person name="Zhao Q."/>
            <person name="Feng Q."/>
            <person name="Zhang L."/>
            <person name="Zhu J."/>
            <person name="Weng Q."/>
            <person name="Mu J."/>
            <person name="Lu Y."/>
            <person name="Fan D."/>
            <person name="Liu Y."/>
            <person name="Guan J."/>
            <person name="Zhang Y."/>
            <person name="Yu S."/>
            <person name="Liu X."/>
            <person name="Zhang Y."/>
            <person name="Hong G."/>
            <person name="Han B."/>
            <person name="Choisne N."/>
            <person name="Demange N."/>
            <person name="Orjeda G."/>
            <person name="Samain S."/>
            <person name="Cattolico L."/>
            <person name="Pelletier E."/>
            <person name="Couloux A."/>
            <person name="Segurens B."/>
            <person name="Wincker P."/>
            <person name="D'Hont A."/>
            <person name="Scarpelli C."/>
            <person name="Weissenbach J."/>
            <person name="Salanoubat M."/>
            <person name="Quetier F."/>
            <person name="Yu Y."/>
            <person name="Kim H.R."/>
            <person name="Rambo T."/>
            <person name="Currie J."/>
            <person name="Collura K."/>
            <person name="Luo M."/>
            <person name="Yang T."/>
            <person name="Ammiraju J.S.S."/>
            <person name="Engler F."/>
            <person name="Soderlund C."/>
            <person name="Wing R.A."/>
            <person name="Palmer L.E."/>
            <person name="de la Bastide M."/>
            <person name="Spiegel L."/>
            <person name="Nascimento L."/>
            <person name="Zutavern T."/>
            <person name="O'Shaughnessy A."/>
            <person name="Dike S."/>
            <person name="Dedhia N."/>
            <person name="Preston R."/>
            <person name="Balija V."/>
            <person name="McCombie W.R."/>
            <person name="Chow T."/>
            <person name="Chen H."/>
            <person name="Chung M."/>
            <person name="Chen C."/>
            <person name="Shaw J."/>
            <person name="Wu H."/>
            <person name="Hsiao K."/>
            <person name="Chao Y."/>
            <person name="Chu M."/>
            <person name="Cheng C."/>
            <person name="Hour A."/>
            <person name="Lee P."/>
            <person name="Lin S."/>
            <person name="Lin Y."/>
            <person name="Liou J."/>
            <person name="Liu S."/>
            <person name="Hsing Y."/>
            <person name="Raghuvanshi S."/>
            <person name="Mohanty A."/>
            <person name="Bharti A.K."/>
            <person name="Gaur A."/>
            <person name="Gupta V."/>
            <person name="Kumar D."/>
            <person name="Ravi V."/>
            <person name="Vij S."/>
            <person name="Kapur A."/>
            <person name="Khurana P."/>
            <person name="Khurana P."/>
            <person name="Khurana J.P."/>
            <person name="Tyagi A.K."/>
            <person name="Gaikwad K."/>
            <person name="Singh A."/>
            <person name="Dalal V."/>
            <person name="Srivastava S."/>
            <person name="Dixit A."/>
            <person name="Pal A.K."/>
            <person name="Ghazi I.A."/>
            <person name="Yadav M."/>
            <person name="Pandit A."/>
            <person name="Bhargava A."/>
            <person name="Sureshbabu K."/>
            <person name="Batra K."/>
            <person name="Sharma T.R."/>
            <person name="Mohapatra T."/>
            <person name="Singh N.K."/>
            <person name="Messing J."/>
            <person name="Nelson A.B."/>
            <person name="Fuks G."/>
            <person name="Kavchok S."/>
            <person name="Keizer G."/>
            <person name="Linton E."/>
            <person name="Llaca V."/>
            <person name="Song R."/>
            <person name="Tanyolac B."/>
            <person name="Young S."/>
            <person name="Ho-Il K."/>
            <person name="Hahn J.H."/>
            <person name="Sangsakoo G."/>
            <person name="Vanavichit A."/>
            <person name="de Mattos Luiz.A.T."/>
            <person name="Zimmer P.D."/>
            <person name="Malone G."/>
            <person name="Dellagostin O."/>
            <person name="de Oliveira A.C."/>
            <person name="Bevan M."/>
            <person name="Bancroft I."/>
            <person name="Minx P."/>
            <person name="Cordum H."/>
            <person name="Wilson R."/>
            <person name="Cheng Z."/>
            <person name="Jin W."/>
            <person name="Jiang J."/>
            <person name="Leong S.A."/>
            <person name="Iwama H."/>
            <person name="Gojobori T."/>
            <person name="Itoh T."/>
            <person name="Niimura Y."/>
            <person name="Fujii Y."/>
            <person name="Habara T."/>
            <person name="Sakai H."/>
            <person name="Sato Y."/>
            <person name="Wilson G."/>
            <person name="Kumar K."/>
            <person name="McCouch S."/>
            <person name="Juretic N."/>
            <person name="Hoen D."/>
            <person name="Wright S."/>
            <person name="Bruskiewich R."/>
            <person name="Bureau T."/>
            <person name="Miyao A."/>
            <person name="Hirochika H."/>
            <person name="Nishikawa T."/>
            <person name="Kadowaki K."/>
            <person name="Sugiura M."/>
            <person name="Burr B."/>
            <person name="Sasaki T."/>
        </authorList>
    </citation>
    <scope>NUCLEOTIDE SEQUENCE [LARGE SCALE GENOMIC DNA]</scope>
    <source>
        <strain evidence="3">cv. Nipponbare</strain>
    </source>
</reference>
<evidence type="ECO:0000256" key="1">
    <source>
        <dbReference type="SAM" id="MobiDB-lite"/>
    </source>
</evidence>
<name>Q6YTF6_ORYSJ</name>
<proteinExistence type="predicted"/>
<sequence length="50" mass="5716">MLRHLRQSKVVARHEKVALARSCWCRKGSGMRQRAMGGGGVGNNKEKRHW</sequence>
<evidence type="ECO:0000313" key="3">
    <source>
        <dbReference type="Proteomes" id="UP000000763"/>
    </source>
</evidence>
<dbReference type="AlphaFoldDB" id="Q6YTF6"/>
<feature type="region of interest" description="Disordered" evidence="1">
    <location>
        <begin position="30"/>
        <end position="50"/>
    </location>
</feature>
<evidence type="ECO:0000313" key="2">
    <source>
        <dbReference type="EMBL" id="BAD17781.1"/>
    </source>
</evidence>
<reference evidence="3" key="2">
    <citation type="journal article" date="2008" name="Nucleic Acids Res.">
        <title>The rice annotation project database (RAP-DB): 2008 update.</title>
        <authorList>
            <consortium name="The rice annotation project (RAP)"/>
        </authorList>
    </citation>
    <scope>GENOME REANNOTATION</scope>
    <source>
        <strain evidence="3">cv. Nipponbare</strain>
    </source>
</reference>
<organism evidence="2 3">
    <name type="scientific">Oryza sativa subsp. japonica</name>
    <name type="common">Rice</name>
    <dbReference type="NCBI Taxonomy" id="39947"/>
    <lineage>
        <taxon>Eukaryota</taxon>
        <taxon>Viridiplantae</taxon>
        <taxon>Streptophyta</taxon>
        <taxon>Embryophyta</taxon>
        <taxon>Tracheophyta</taxon>
        <taxon>Spermatophyta</taxon>
        <taxon>Magnoliopsida</taxon>
        <taxon>Liliopsida</taxon>
        <taxon>Poales</taxon>
        <taxon>Poaceae</taxon>
        <taxon>BOP clade</taxon>
        <taxon>Oryzoideae</taxon>
        <taxon>Oryzeae</taxon>
        <taxon>Oryzinae</taxon>
        <taxon>Oryza</taxon>
        <taxon>Oryza sativa</taxon>
    </lineage>
</organism>
<gene>
    <name evidence="2" type="primary">P0025F02.19</name>
</gene>
<accession>Q6YTF6</accession>
<protein>
    <submittedName>
        <fullName evidence="2">Uncharacterized protein</fullName>
    </submittedName>
</protein>
<dbReference type="Proteomes" id="UP000000763">
    <property type="component" value="Chromosome 2"/>
</dbReference>
<dbReference type="EMBL" id="AP006069">
    <property type="protein sequence ID" value="BAD17781.1"/>
    <property type="molecule type" value="Genomic_DNA"/>
</dbReference>